<reference evidence="1" key="1">
    <citation type="journal article" date="2019" name="bioRxiv">
        <title>The Genome of the Zebra Mussel, Dreissena polymorpha: A Resource for Invasive Species Research.</title>
        <authorList>
            <person name="McCartney M.A."/>
            <person name="Auch B."/>
            <person name="Kono T."/>
            <person name="Mallez S."/>
            <person name="Zhang Y."/>
            <person name="Obille A."/>
            <person name="Becker A."/>
            <person name="Abrahante J.E."/>
            <person name="Garbe J."/>
            <person name="Badalamenti J.P."/>
            <person name="Herman A."/>
            <person name="Mangelson H."/>
            <person name="Liachko I."/>
            <person name="Sullivan S."/>
            <person name="Sone E.D."/>
            <person name="Koren S."/>
            <person name="Silverstein K.A.T."/>
            <person name="Beckman K.B."/>
            <person name="Gohl D.M."/>
        </authorList>
    </citation>
    <scope>NUCLEOTIDE SEQUENCE</scope>
    <source>
        <strain evidence="1">Duluth1</strain>
        <tissue evidence="1">Whole animal</tissue>
    </source>
</reference>
<proteinExistence type="predicted"/>
<dbReference type="AlphaFoldDB" id="A0A9D4DCG3"/>
<sequence length="113" mass="12574">MGLIAYEASAAPLTSLRNRALWSGATLSSIKDSESHKQTGKLKTRLSRCSGHIYQSQFFYLPKVSGGHISFTILIEVAEDSIAPDQSARFRGLVWSCTGLIWDKTHFRMITII</sequence>
<dbReference type="EMBL" id="JAIWYP010000011">
    <property type="protein sequence ID" value="KAH3742212.1"/>
    <property type="molecule type" value="Genomic_DNA"/>
</dbReference>
<evidence type="ECO:0000313" key="2">
    <source>
        <dbReference type="Proteomes" id="UP000828390"/>
    </source>
</evidence>
<accession>A0A9D4DCG3</accession>
<reference evidence="1" key="2">
    <citation type="submission" date="2020-11" db="EMBL/GenBank/DDBJ databases">
        <authorList>
            <person name="McCartney M.A."/>
            <person name="Auch B."/>
            <person name="Kono T."/>
            <person name="Mallez S."/>
            <person name="Becker A."/>
            <person name="Gohl D.M."/>
            <person name="Silverstein K.A.T."/>
            <person name="Koren S."/>
            <person name="Bechman K.B."/>
            <person name="Herman A."/>
            <person name="Abrahante J.E."/>
            <person name="Garbe J."/>
        </authorList>
    </citation>
    <scope>NUCLEOTIDE SEQUENCE</scope>
    <source>
        <strain evidence="1">Duluth1</strain>
        <tissue evidence="1">Whole animal</tissue>
    </source>
</reference>
<organism evidence="1 2">
    <name type="scientific">Dreissena polymorpha</name>
    <name type="common">Zebra mussel</name>
    <name type="synonym">Mytilus polymorpha</name>
    <dbReference type="NCBI Taxonomy" id="45954"/>
    <lineage>
        <taxon>Eukaryota</taxon>
        <taxon>Metazoa</taxon>
        <taxon>Spiralia</taxon>
        <taxon>Lophotrochozoa</taxon>
        <taxon>Mollusca</taxon>
        <taxon>Bivalvia</taxon>
        <taxon>Autobranchia</taxon>
        <taxon>Heteroconchia</taxon>
        <taxon>Euheterodonta</taxon>
        <taxon>Imparidentia</taxon>
        <taxon>Neoheterodontei</taxon>
        <taxon>Myida</taxon>
        <taxon>Dreissenoidea</taxon>
        <taxon>Dreissenidae</taxon>
        <taxon>Dreissena</taxon>
    </lineage>
</organism>
<gene>
    <name evidence="1" type="ORF">DPMN_048949</name>
</gene>
<protein>
    <submittedName>
        <fullName evidence="1">Uncharacterized protein</fullName>
    </submittedName>
</protein>
<dbReference type="Proteomes" id="UP000828390">
    <property type="component" value="Unassembled WGS sequence"/>
</dbReference>
<name>A0A9D4DCG3_DREPO</name>
<comment type="caution">
    <text evidence="1">The sequence shown here is derived from an EMBL/GenBank/DDBJ whole genome shotgun (WGS) entry which is preliminary data.</text>
</comment>
<keyword evidence="2" id="KW-1185">Reference proteome</keyword>
<evidence type="ECO:0000313" key="1">
    <source>
        <dbReference type="EMBL" id="KAH3742212.1"/>
    </source>
</evidence>